<dbReference type="HOGENOM" id="CLU_2569268_0_0_10"/>
<evidence type="ECO:0000313" key="3">
    <source>
        <dbReference type="Proteomes" id="UP000004690"/>
    </source>
</evidence>
<keyword evidence="1" id="KW-0732">Signal</keyword>
<dbReference type="RefSeq" id="WP_008613316.1">
    <property type="nucleotide sequence ID" value="NZ_JH651379.1"/>
</dbReference>
<accession>I3C7S3</accession>
<reference evidence="2 3" key="1">
    <citation type="submission" date="2012-02" db="EMBL/GenBank/DDBJ databases">
        <title>Improved High-Quality Draft genome of Joostella marina DSM 19592.</title>
        <authorList>
            <consortium name="US DOE Joint Genome Institute (JGI-PGF)"/>
            <person name="Lucas S."/>
            <person name="Copeland A."/>
            <person name="Lapidus A."/>
            <person name="Bruce D."/>
            <person name="Goodwin L."/>
            <person name="Pitluck S."/>
            <person name="Peters L."/>
            <person name="Chertkov O."/>
            <person name="Ovchinnikova G."/>
            <person name="Kyrpides N."/>
            <person name="Mavromatis K."/>
            <person name="Detter J.C."/>
            <person name="Han C."/>
            <person name="Land M."/>
            <person name="Hauser L."/>
            <person name="Markowitz V."/>
            <person name="Cheng J.-F."/>
            <person name="Hugenholtz P."/>
            <person name="Woyke T."/>
            <person name="Wu D."/>
            <person name="Tindall B."/>
            <person name="Brambilla E."/>
            <person name="Klenk H.-P."/>
            <person name="Eisen J.A."/>
        </authorList>
    </citation>
    <scope>NUCLEOTIDE SEQUENCE [LARGE SCALE GENOMIC DNA]</scope>
    <source>
        <strain evidence="2 3">DSM 19592</strain>
    </source>
</reference>
<name>I3C7S3_9FLAO</name>
<proteinExistence type="predicted"/>
<dbReference type="EMBL" id="JH651379">
    <property type="protein sequence ID" value="EIJ39666.1"/>
    <property type="molecule type" value="Genomic_DNA"/>
</dbReference>
<sequence>MKKTILSFALITIIFVAFAFAPAETNNSLTDDFEITDTVIEAQATCSTKYRTQESFSECNNTHTGEVLKQFEAMSNILGKY</sequence>
<dbReference type="OrthoDB" id="1496145at2"/>
<gene>
    <name evidence="2" type="ORF">JoomaDRAFT_2695</name>
</gene>
<organism evidence="2 3">
    <name type="scientific">Galbibacter orientalis DSM 19592</name>
    <dbReference type="NCBI Taxonomy" id="926559"/>
    <lineage>
        <taxon>Bacteria</taxon>
        <taxon>Pseudomonadati</taxon>
        <taxon>Bacteroidota</taxon>
        <taxon>Flavobacteriia</taxon>
        <taxon>Flavobacteriales</taxon>
        <taxon>Flavobacteriaceae</taxon>
        <taxon>Galbibacter</taxon>
    </lineage>
</organism>
<protein>
    <submittedName>
        <fullName evidence="2">Uncharacterized protein</fullName>
    </submittedName>
</protein>
<feature type="signal peptide" evidence="1">
    <location>
        <begin position="1"/>
        <end position="19"/>
    </location>
</feature>
<dbReference type="AlphaFoldDB" id="I3C7S3"/>
<keyword evidence="3" id="KW-1185">Reference proteome</keyword>
<dbReference type="Proteomes" id="UP000004690">
    <property type="component" value="Unassembled WGS sequence"/>
</dbReference>
<feature type="chain" id="PRO_5003668449" evidence="1">
    <location>
        <begin position="20"/>
        <end position="81"/>
    </location>
</feature>
<evidence type="ECO:0000313" key="2">
    <source>
        <dbReference type="EMBL" id="EIJ39666.1"/>
    </source>
</evidence>
<dbReference type="STRING" id="926559.JoomaDRAFT_2695"/>
<evidence type="ECO:0000256" key="1">
    <source>
        <dbReference type="SAM" id="SignalP"/>
    </source>
</evidence>